<reference evidence="2 3" key="1">
    <citation type="submission" date="2018-05" db="EMBL/GenBank/DDBJ databases">
        <title>Draft genome sequence of Rhodanobacter denitrificans Yn1 isolated from gold copper mine.</title>
        <authorList>
            <person name="Yang N."/>
            <person name="Mazhar H.S."/>
            <person name="Rensing C."/>
        </authorList>
    </citation>
    <scope>NUCLEOTIDE SEQUENCE [LARGE SCALE GENOMIC DNA]</scope>
    <source>
        <strain evidence="2 3">Yn1</strain>
    </source>
</reference>
<comment type="caution">
    <text evidence="2">The sequence shown here is derived from an EMBL/GenBank/DDBJ whole genome shotgun (WGS) entry which is preliminary data.</text>
</comment>
<keyword evidence="1" id="KW-0472">Membrane</keyword>
<dbReference type="AlphaFoldDB" id="A0A368KJG6"/>
<evidence type="ECO:0008006" key="4">
    <source>
        <dbReference type="Google" id="ProtNLM"/>
    </source>
</evidence>
<keyword evidence="3" id="KW-1185">Reference proteome</keyword>
<feature type="transmembrane region" description="Helical" evidence="1">
    <location>
        <begin position="137"/>
        <end position="156"/>
    </location>
</feature>
<proteinExistence type="predicted"/>
<feature type="transmembrane region" description="Helical" evidence="1">
    <location>
        <begin position="85"/>
        <end position="104"/>
    </location>
</feature>
<dbReference type="Proteomes" id="UP000252387">
    <property type="component" value="Unassembled WGS sequence"/>
</dbReference>
<accession>A0A368KJG6</accession>
<evidence type="ECO:0000256" key="1">
    <source>
        <dbReference type="SAM" id="Phobius"/>
    </source>
</evidence>
<feature type="transmembrane region" description="Helical" evidence="1">
    <location>
        <begin position="255"/>
        <end position="278"/>
    </location>
</feature>
<gene>
    <name evidence="2" type="ORF">DEO45_05115</name>
</gene>
<dbReference type="EMBL" id="QFWQ01000003">
    <property type="protein sequence ID" value="RCS31276.1"/>
    <property type="molecule type" value="Genomic_DNA"/>
</dbReference>
<sequence>MMGKPASRRVDFAAVARAPLAAMQWRLLLLWTVLLLLPTAVVGVPLWRSLGGLLDHSVHAQAWAERFSPLMFGDGLSVLGDDTGWLKGAALLGLLLTLLLSPFLNGMLVGSGRAGRVLGFGHLLQCGIVEYGRMFRLMLWSVVPYAAMAVLIGVVFDAADRIGARAVLESQADRAVHMAAALAVLLFVLAQAIVESARAVFIANGGLRSATRALGRGFMQLLRRPFSTLLSYLLISLVGYALALALGVGRMHTPALGVGGTVLAVLLAQLVVLVLGWVRVARVYALAEVARSLSSGRRAGGMPQPL</sequence>
<evidence type="ECO:0000313" key="3">
    <source>
        <dbReference type="Proteomes" id="UP000252387"/>
    </source>
</evidence>
<organism evidence="2 3">
    <name type="scientific">Rhodanobacter denitrificans</name>
    <dbReference type="NCBI Taxonomy" id="666685"/>
    <lineage>
        <taxon>Bacteria</taxon>
        <taxon>Pseudomonadati</taxon>
        <taxon>Pseudomonadota</taxon>
        <taxon>Gammaproteobacteria</taxon>
        <taxon>Lysobacterales</taxon>
        <taxon>Rhodanobacteraceae</taxon>
        <taxon>Rhodanobacter</taxon>
    </lineage>
</organism>
<evidence type="ECO:0000313" key="2">
    <source>
        <dbReference type="EMBL" id="RCS31276.1"/>
    </source>
</evidence>
<protein>
    <recommendedName>
        <fullName evidence="4">DUF4013 domain-containing protein</fullName>
    </recommendedName>
</protein>
<keyword evidence="1" id="KW-0812">Transmembrane</keyword>
<dbReference type="OrthoDB" id="5951414at2"/>
<feature type="transmembrane region" description="Helical" evidence="1">
    <location>
        <begin position="176"/>
        <end position="194"/>
    </location>
</feature>
<keyword evidence="1" id="KW-1133">Transmembrane helix</keyword>
<name>A0A368KJG6_9GAMM</name>
<feature type="transmembrane region" description="Helical" evidence="1">
    <location>
        <begin position="229"/>
        <end position="249"/>
    </location>
</feature>